<reference evidence="4 5" key="1">
    <citation type="submission" date="2024-06" db="EMBL/GenBank/DDBJ databases">
        <title>A chromosome-level genome assembly of beet webworm, Loxostege sticticalis.</title>
        <authorList>
            <person name="Zhang Y."/>
        </authorList>
    </citation>
    <scope>NUCLEOTIDE SEQUENCE [LARGE SCALE GENOMIC DNA]</scope>
    <source>
        <strain evidence="4">AQ028</strain>
        <tissue evidence="4">Male pupae</tissue>
    </source>
</reference>
<dbReference type="PANTHER" id="PTHR33223">
    <property type="entry name" value="CCHC-TYPE DOMAIN-CONTAINING PROTEIN"/>
    <property type="match status" value="1"/>
</dbReference>
<dbReference type="GO" id="GO:0008270">
    <property type="term" value="F:zinc ion binding"/>
    <property type="evidence" value="ECO:0007669"/>
    <property type="project" value="UniProtKB-KW"/>
</dbReference>
<keyword evidence="1" id="KW-0479">Metal-binding</keyword>
<dbReference type="Gene3D" id="4.10.60.10">
    <property type="entry name" value="Zinc finger, CCHC-type"/>
    <property type="match status" value="1"/>
</dbReference>
<evidence type="ECO:0000313" key="4">
    <source>
        <dbReference type="EMBL" id="KAL0831541.1"/>
    </source>
</evidence>
<dbReference type="SMART" id="SM00343">
    <property type="entry name" value="ZnF_C2HC"/>
    <property type="match status" value="3"/>
</dbReference>
<feature type="compositionally biased region" description="Polar residues" evidence="2">
    <location>
        <begin position="7"/>
        <end position="25"/>
    </location>
</feature>
<dbReference type="PROSITE" id="PS50158">
    <property type="entry name" value="ZF_CCHC"/>
    <property type="match status" value="2"/>
</dbReference>
<evidence type="ECO:0000256" key="1">
    <source>
        <dbReference type="PROSITE-ProRule" id="PRU00047"/>
    </source>
</evidence>
<organism evidence="4 5">
    <name type="scientific">Loxostege sticticalis</name>
    <name type="common">Beet webworm moth</name>
    <dbReference type="NCBI Taxonomy" id="481309"/>
    <lineage>
        <taxon>Eukaryota</taxon>
        <taxon>Metazoa</taxon>
        <taxon>Ecdysozoa</taxon>
        <taxon>Arthropoda</taxon>
        <taxon>Hexapoda</taxon>
        <taxon>Insecta</taxon>
        <taxon>Pterygota</taxon>
        <taxon>Neoptera</taxon>
        <taxon>Endopterygota</taxon>
        <taxon>Lepidoptera</taxon>
        <taxon>Glossata</taxon>
        <taxon>Ditrysia</taxon>
        <taxon>Pyraloidea</taxon>
        <taxon>Crambidae</taxon>
        <taxon>Pyraustinae</taxon>
        <taxon>Loxostege</taxon>
    </lineage>
</organism>
<keyword evidence="1" id="KW-0862">Zinc</keyword>
<dbReference type="PANTHER" id="PTHR33223:SF6">
    <property type="entry name" value="CCHC-TYPE DOMAIN-CONTAINING PROTEIN"/>
    <property type="match status" value="1"/>
</dbReference>
<dbReference type="AlphaFoldDB" id="A0ABD0T0K6"/>
<protein>
    <recommendedName>
        <fullName evidence="3">CCHC-type domain-containing protein</fullName>
    </recommendedName>
</protein>
<dbReference type="InterPro" id="IPR001878">
    <property type="entry name" value="Znf_CCHC"/>
</dbReference>
<feature type="domain" description="CCHC-type" evidence="3">
    <location>
        <begin position="289"/>
        <end position="304"/>
    </location>
</feature>
<evidence type="ECO:0000259" key="3">
    <source>
        <dbReference type="PROSITE" id="PS50158"/>
    </source>
</evidence>
<dbReference type="Pfam" id="PF00098">
    <property type="entry name" value="zf-CCHC"/>
    <property type="match status" value="1"/>
</dbReference>
<dbReference type="SUPFAM" id="SSF57756">
    <property type="entry name" value="Retrovirus zinc finger-like domains"/>
    <property type="match status" value="1"/>
</dbReference>
<feature type="domain" description="CCHC-type" evidence="3">
    <location>
        <begin position="269"/>
        <end position="282"/>
    </location>
</feature>
<feature type="compositionally biased region" description="Polar residues" evidence="2">
    <location>
        <begin position="33"/>
        <end position="58"/>
    </location>
</feature>
<dbReference type="Proteomes" id="UP001549921">
    <property type="component" value="Unassembled WGS sequence"/>
</dbReference>
<name>A0ABD0T0K6_LOXSC</name>
<evidence type="ECO:0000256" key="2">
    <source>
        <dbReference type="SAM" id="MobiDB-lite"/>
    </source>
</evidence>
<evidence type="ECO:0000313" key="5">
    <source>
        <dbReference type="Proteomes" id="UP001549921"/>
    </source>
</evidence>
<dbReference type="EMBL" id="JBEDNZ010000012">
    <property type="protein sequence ID" value="KAL0831541.1"/>
    <property type="molecule type" value="Genomic_DNA"/>
</dbReference>
<proteinExistence type="predicted"/>
<comment type="caution">
    <text evidence="4">The sequence shown here is derived from an EMBL/GenBank/DDBJ whole genome shotgun (WGS) entry which is preliminary data.</text>
</comment>
<gene>
    <name evidence="4" type="ORF">ABMA28_002335</name>
</gene>
<sequence length="330" mass="37461">MHRDEITSPTSQQCTPETEQLSSRCPTPLRADSSAQPSSSFATQKPSGSQTSNACAGENTQANSNLSISANEFTKLLQSLVRPSSMTFDRNMIPIFDPTQKNQRIEHWIGKVNECAKMYNWTDEQTIHFALPKLSGHARKWYESLQTILLTWTEWKDRLIRAFPSESNYGSLLSEMLERRMKVGETVDEYFYDKMILLNACSIGGKKAVDCIIHGIDDRMLKASALSARIVDPEDLLKFLKDQCRDARIISKSQQRSLEVNTSNSNIVCFKCKQSGHKSIQCHLKEIVCFNCKEKGHLFSECPKPVIRCNKCKMFGHKLTECSKFPTNTK</sequence>
<feature type="region of interest" description="Disordered" evidence="2">
    <location>
        <begin position="1"/>
        <end position="58"/>
    </location>
</feature>
<accession>A0ABD0T0K6</accession>
<dbReference type="InterPro" id="IPR036875">
    <property type="entry name" value="Znf_CCHC_sf"/>
</dbReference>
<keyword evidence="1" id="KW-0863">Zinc-finger</keyword>